<keyword evidence="7" id="KW-1185">Reference proteome</keyword>
<proteinExistence type="predicted"/>
<dbReference type="GO" id="GO:0008408">
    <property type="term" value="F:3'-5' exonuclease activity"/>
    <property type="evidence" value="ECO:0007669"/>
    <property type="project" value="InterPro"/>
</dbReference>
<dbReference type="InterPro" id="IPR012337">
    <property type="entry name" value="RNaseH-like_sf"/>
</dbReference>
<feature type="compositionally biased region" description="Acidic residues" evidence="3">
    <location>
        <begin position="50"/>
        <end position="63"/>
    </location>
</feature>
<feature type="region of interest" description="Disordered" evidence="3">
    <location>
        <begin position="86"/>
        <end position="109"/>
    </location>
</feature>
<gene>
    <name evidence="6" type="ORF">THAOC_05610</name>
</gene>
<evidence type="ECO:0000256" key="3">
    <source>
        <dbReference type="SAM" id="MobiDB-lite"/>
    </source>
</evidence>
<evidence type="ECO:0000259" key="5">
    <source>
        <dbReference type="Pfam" id="PF20499"/>
    </source>
</evidence>
<dbReference type="InterPro" id="IPR002562">
    <property type="entry name" value="3'-5'_exonuclease_dom"/>
</dbReference>
<dbReference type="OrthoDB" id="1920326at2759"/>
<dbReference type="OMA" id="ICKHIAK"/>
<evidence type="ECO:0000256" key="2">
    <source>
        <dbReference type="ARBA" id="ARBA00022801"/>
    </source>
</evidence>
<dbReference type="PANTHER" id="PTHR13620:SF104">
    <property type="entry name" value="EXONUCLEASE 3'-5' DOMAIN-CONTAINING PROTEIN 2"/>
    <property type="match status" value="1"/>
</dbReference>
<dbReference type="InterPro" id="IPR036397">
    <property type="entry name" value="RNaseH_sf"/>
</dbReference>
<comment type="caution">
    <text evidence="6">The sequence shown here is derived from an EMBL/GenBank/DDBJ whole genome shotgun (WGS) entry which is preliminary data.</text>
</comment>
<organism evidence="6 7">
    <name type="scientific">Thalassiosira oceanica</name>
    <name type="common">Marine diatom</name>
    <dbReference type="NCBI Taxonomy" id="159749"/>
    <lineage>
        <taxon>Eukaryota</taxon>
        <taxon>Sar</taxon>
        <taxon>Stramenopiles</taxon>
        <taxon>Ochrophyta</taxon>
        <taxon>Bacillariophyta</taxon>
        <taxon>Coscinodiscophyceae</taxon>
        <taxon>Thalassiosirophycidae</taxon>
        <taxon>Thalassiosirales</taxon>
        <taxon>Thalassiosiraceae</taxon>
        <taxon>Thalassiosira</taxon>
    </lineage>
</organism>
<feature type="region of interest" description="Disordered" evidence="3">
    <location>
        <begin position="44"/>
        <end position="63"/>
    </location>
</feature>
<dbReference type="EMBL" id="AGNL01005252">
    <property type="protein sequence ID" value="EJK72820.1"/>
    <property type="molecule type" value="Genomic_DNA"/>
</dbReference>
<keyword evidence="1" id="KW-0540">Nuclease</keyword>
<dbReference type="Pfam" id="PF20499">
    <property type="entry name" value="DUF6729"/>
    <property type="match status" value="1"/>
</dbReference>
<dbReference type="Gene3D" id="3.30.420.10">
    <property type="entry name" value="Ribonuclease H-like superfamily/Ribonuclease H"/>
    <property type="match status" value="1"/>
</dbReference>
<feature type="region of interest" description="Disordered" evidence="3">
    <location>
        <begin position="1408"/>
        <end position="1489"/>
    </location>
</feature>
<dbReference type="GO" id="GO:0005737">
    <property type="term" value="C:cytoplasm"/>
    <property type="evidence" value="ECO:0007669"/>
    <property type="project" value="TreeGrafter"/>
</dbReference>
<dbReference type="CDD" id="cd06141">
    <property type="entry name" value="WRN_exo"/>
    <property type="match status" value="1"/>
</dbReference>
<dbReference type="SUPFAM" id="SSF53098">
    <property type="entry name" value="Ribonuclease H-like"/>
    <property type="match status" value="1"/>
</dbReference>
<dbReference type="Pfam" id="PF01612">
    <property type="entry name" value="DNA_pol_A_exo1"/>
    <property type="match status" value="1"/>
</dbReference>
<dbReference type="PANTHER" id="PTHR13620">
    <property type="entry name" value="3-5 EXONUCLEASE"/>
    <property type="match status" value="1"/>
</dbReference>
<dbReference type="InterPro" id="IPR046616">
    <property type="entry name" value="DUF6729"/>
</dbReference>
<dbReference type="Proteomes" id="UP000266841">
    <property type="component" value="Unassembled WGS sequence"/>
</dbReference>
<dbReference type="GO" id="GO:0006139">
    <property type="term" value="P:nucleobase-containing compound metabolic process"/>
    <property type="evidence" value="ECO:0007669"/>
    <property type="project" value="InterPro"/>
</dbReference>
<feature type="compositionally biased region" description="Basic and acidic residues" evidence="3">
    <location>
        <begin position="1473"/>
        <end position="1486"/>
    </location>
</feature>
<evidence type="ECO:0000313" key="6">
    <source>
        <dbReference type="EMBL" id="EJK72820.1"/>
    </source>
</evidence>
<dbReference type="GO" id="GO:0003676">
    <property type="term" value="F:nucleic acid binding"/>
    <property type="evidence" value="ECO:0007669"/>
    <property type="project" value="InterPro"/>
</dbReference>
<dbReference type="InterPro" id="IPR051132">
    <property type="entry name" value="3-5_Exonuclease_domain"/>
</dbReference>
<evidence type="ECO:0000259" key="4">
    <source>
        <dbReference type="Pfam" id="PF01612"/>
    </source>
</evidence>
<dbReference type="GO" id="GO:0005634">
    <property type="term" value="C:nucleus"/>
    <property type="evidence" value="ECO:0007669"/>
    <property type="project" value="TreeGrafter"/>
</dbReference>
<dbReference type="eggNOG" id="ENOG502RVEU">
    <property type="taxonomic scope" value="Eukaryota"/>
</dbReference>
<keyword evidence="2" id="KW-0378">Hydrolase</keyword>
<feature type="compositionally biased region" description="Low complexity" evidence="3">
    <location>
        <begin position="890"/>
        <end position="904"/>
    </location>
</feature>
<evidence type="ECO:0000256" key="1">
    <source>
        <dbReference type="ARBA" id="ARBA00022722"/>
    </source>
</evidence>
<accession>K0T596</accession>
<feature type="region of interest" description="Disordered" evidence="3">
    <location>
        <begin position="1253"/>
        <end position="1282"/>
    </location>
</feature>
<name>K0T596_THAOC</name>
<feature type="domain" description="3'-5' exonuclease" evidence="4">
    <location>
        <begin position="592"/>
        <end position="768"/>
    </location>
</feature>
<evidence type="ECO:0000313" key="7">
    <source>
        <dbReference type="Proteomes" id="UP000266841"/>
    </source>
</evidence>
<reference evidence="6 7" key="1">
    <citation type="journal article" date="2012" name="Genome Biol.">
        <title>Genome and low-iron response of an oceanic diatom adapted to chronic iron limitation.</title>
        <authorList>
            <person name="Lommer M."/>
            <person name="Specht M."/>
            <person name="Roy A.S."/>
            <person name="Kraemer L."/>
            <person name="Andreson R."/>
            <person name="Gutowska M.A."/>
            <person name="Wolf J."/>
            <person name="Bergner S.V."/>
            <person name="Schilhabel M.B."/>
            <person name="Klostermeier U.C."/>
            <person name="Beiko R.G."/>
            <person name="Rosenstiel P."/>
            <person name="Hippler M."/>
            <person name="Laroche J."/>
        </authorList>
    </citation>
    <scope>NUCLEOTIDE SEQUENCE [LARGE SCALE GENOMIC DNA]</scope>
    <source>
        <strain evidence="6 7">CCMP1005</strain>
    </source>
</reference>
<protein>
    <submittedName>
        <fullName evidence="6">Uncharacterized protein</fullName>
    </submittedName>
</protein>
<feature type="domain" description="DUF6729" evidence="5">
    <location>
        <begin position="305"/>
        <end position="390"/>
    </location>
</feature>
<feature type="compositionally biased region" description="Polar residues" evidence="3">
    <location>
        <begin position="1408"/>
        <end position="1435"/>
    </location>
</feature>
<sequence length="1724" mass="193377">MDTAGGCCMQPQVCTATPRRSLLGTRFFSPCCSGCCEEDGPAEMRGGYDDSSEIGDESDDPELEELDDAAIAGMAAGYEAEQNVIDQERREEEKEEQNAAQDFPADNQAEPRVVHVPDSIAELDCDEDENFDINVEDEEFAFNEKNRPDGYIQEFCYEVHKRLRIEFRKIGFETMNTNRWLKQHLKKNDYWLLPCHMALIAQKLGLKPRHKSYYKRIFVWLPDERWGEEATPCCPNCRSNSRVGSHGFRSDHYGRMVVDMHDNYFVMTRRYICHGCEDACQDSIDKAKAAQALGAEIYAEDISYTFMGYNPASVALLPYGYGDEFPAILSHKAALDKKVIDWMRAVQDKGVRSESLSNMLLEMHTKTHMDRALRYEHDVTRQKRNVGYQTHANVEEHFSSFGDAKRYMGKVPTGRYLSAMRKKYHDTIKSFLDREVKKRGCNRLYWDVSYKEGKKMSRYRGERVFSGLVTGMNEYGEVRVQFHVVTDSHEQFDAAIEALLNTLTEYGQSHPTLFVTDDPAKDSKYFSQKIPTIHESTQKFNALGGSIEEDNSDSYDDDNCVPFDREDVTIASTVAEMNDAADAVRQIVLNSKSKWIGFDTETEVDTNSMTGRPTGVRKKVGLIQLCYRDDEQKKRVVLLRICNSRKIPDRVQALLGDKNITFAGNNIHGDITGLIRDYPELNAVFERRGDKRYRMINLSVYARRRGVIQTSSAKLPLLTKRALDLHMPKDDTDTFSKWNRTVLENSQVKYAALDVIASLLLFEKLQMMTDLEQRLTKKYVKVNDKVDIAPNSGASKGMMATRAATGTVVEMVNCRSPEGLEPSRYTAGAKSVVVEIDEIYSPSFHVPHYTVALTNEKATLEDVGCNCIVVPCSMLRPHVPSDLVQATPTSGGAAPARSRPASESSHSRRITLSDSGPERHSCRNVVEGDEDIDFVEGEGTREITAEDIETLRAVLVCMEEQPSTLRNLLKCEHLTDAPDRPIKDVYSAVLGDPWHGMDRPKFPANHEVGKMYSVAFSEAMFCWDSCVMEKLEGHMRDSGMSAIEIEKVSSLVGNRVQLELAVFVTYGRMKDSKTGKPLFNAEAWKKADNLLKEILLGYYSDPPGVPMYTKELKPDGSIAKNKYGMDKIECCRGTPRVEAFHKNLEVSFGGWPVGIAMASVLLAERRHRHNHRTSERRRDDFPKIGHFDTWKVDSLQSLVLMNHDLILYPQWVNASDFRHTAEHFNNVPLHSEELDTALKNRCDQLLQKMQRKIDGEQQRAVQSRRRGQSSSTSSKPVAKPRTAKFKLTMDQLELCETMGTQLPFLPFTTPEEKQLFNQCAASLMHKDDHEMAVWWCSKVDGEKVFPKLPVHIRLYRKKWQRNQRVVDCVNRAKKSSDLLRSLNKALRPNMVETVAAIESANSAGSSIAAPASQNVEGSANSAGPNRASAASQNQRPPVLRPSGIDQPNQKALRDGNIEVIGGTKVGGFETEPEVPRKRARGGDKPKATGMSRQRACQRCQQFNGDHKYECGGRCSAERCDYFDETGVRRCYYCAHMKSKGKSNHDPYTCQATEAHSSQMSHGLAAGTAGGFSLVRSTHHYSLGNGSDGAEPSTTLAVLGITSLSILAAVGTLWSEVAILITRCGPRFLPDEIEHGCYLGVIVVSGLSLFLRIVTGHGLATFIVNNSVEDDDEEISRLSLQLAEALSNAAVVFAFVALGAQLFRQEQIDGMSGINVEMCRAIGMN</sequence>
<feature type="region of interest" description="Disordered" evidence="3">
    <location>
        <begin position="883"/>
        <end position="922"/>
    </location>
</feature>